<proteinExistence type="predicted"/>
<evidence type="ECO:0000313" key="2">
    <source>
        <dbReference type="Proteomes" id="UP000569914"/>
    </source>
</evidence>
<sequence>MTIQPPPPKPRRRGRPLTVLIIALIVLVCLVVAADRIGERVAEDQVGARLQERIGTAERPKVEVAEVPFLTQLVAQRFGRVNLSAEQIPVTGASASGTLDRLDLALDDVRIGDRQLTAGTVNGTAFADYASLSSLGGAEIRYVPEGRVTIDFTAPVGGQTVSGTLTGRPVIESGRLSLIEPQLKVGGVDLPQTLVDVLLSSLLRSFTLPQLPFDLALTAVTARESGLEFGLAGRDISIAR</sequence>
<dbReference type="RefSeq" id="WP_179756615.1">
    <property type="nucleotide sequence ID" value="NZ_JACCBU010000001.1"/>
</dbReference>
<accession>A0A7Y9ICF7</accession>
<name>A0A7Y9ICF7_9ACTN</name>
<evidence type="ECO:0008006" key="3">
    <source>
        <dbReference type="Google" id="ProtNLM"/>
    </source>
</evidence>
<dbReference type="Proteomes" id="UP000569914">
    <property type="component" value="Unassembled WGS sequence"/>
</dbReference>
<comment type="caution">
    <text evidence="1">The sequence shown here is derived from an EMBL/GenBank/DDBJ whole genome shotgun (WGS) entry which is preliminary data.</text>
</comment>
<gene>
    <name evidence="1" type="ORF">BKA15_005695</name>
</gene>
<dbReference type="InterPro" id="IPR021373">
    <property type="entry name" value="DUF2993"/>
</dbReference>
<dbReference type="AlphaFoldDB" id="A0A7Y9ICF7"/>
<keyword evidence="2" id="KW-1185">Reference proteome</keyword>
<reference evidence="1 2" key="1">
    <citation type="submission" date="2020-07" db="EMBL/GenBank/DDBJ databases">
        <title>Sequencing the genomes of 1000 actinobacteria strains.</title>
        <authorList>
            <person name="Klenk H.-P."/>
        </authorList>
    </citation>
    <scope>NUCLEOTIDE SEQUENCE [LARGE SCALE GENOMIC DNA]</scope>
    <source>
        <strain evidence="1 2">DSM 22083</strain>
    </source>
</reference>
<protein>
    <recommendedName>
        <fullName evidence="3">DUF2993 domain-containing protein</fullName>
    </recommendedName>
</protein>
<evidence type="ECO:0000313" key="1">
    <source>
        <dbReference type="EMBL" id="NYE74366.1"/>
    </source>
</evidence>
<dbReference type="Pfam" id="PF11209">
    <property type="entry name" value="LmeA"/>
    <property type="match status" value="1"/>
</dbReference>
<dbReference type="EMBL" id="JACCBU010000001">
    <property type="protein sequence ID" value="NYE74366.1"/>
    <property type="molecule type" value="Genomic_DNA"/>
</dbReference>
<organism evidence="1 2">
    <name type="scientific">Microlunatus parietis</name>
    <dbReference type="NCBI Taxonomy" id="682979"/>
    <lineage>
        <taxon>Bacteria</taxon>
        <taxon>Bacillati</taxon>
        <taxon>Actinomycetota</taxon>
        <taxon>Actinomycetes</taxon>
        <taxon>Propionibacteriales</taxon>
        <taxon>Propionibacteriaceae</taxon>
        <taxon>Microlunatus</taxon>
    </lineage>
</organism>